<dbReference type="AlphaFoldDB" id="A0A1X7TV06"/>
<sequence>MASSTALQFPSGPSLVEKERVRDEEEESVENSLVLQKLFISALNDNSESSWREILDILDSLSSGKLTEISSRPEIEHYIRRTLSLSPTGTDIRTEEASTAKEEVIKKLIEYCDPGLTSGAIHVNTISANHEAHFDGAARRKIKRQRSLSYNVPRDPVFVYDKERIPVTFRARKLTTGDILFSCDKVKHETLLMELSKRPILPPNSRPKTTEGFSTYSDKPSSVFLRPLYPSDFPPIIPQRRRGPVKLVEPMEKVKTILCAQVGGKEMNNDCHLRLQNAEDVIQAFATGSLPTTQQEVYMEFKDTVPWDPYQLQVIDKPRLHSLHFVATVFGILLVYPDRECEHRSFAEWHRDKYIFRAI</sequence>
<evidence type="ECO:0000313" key="2">
    <source>
        <dbReference type="EnsemblMetazoa" id="Aqu2.1.19101_001"/>
    </source>
</evidence>
<evidence type="ECO:0000256" key="1">
    <source>
        <dbReference type="SAM" id="MobiDB-lite"/>
    </source>
</evidence>
<dbReference type="EnsemblMetazoa" id="Aqu2.1.19101_001">
    <property type="protein sequence ID" value="Aqu2.1.19101_001"/>
    <property type="gene ID" value="Aqu2.1.19101"/>
</dbReference>
<accession>A0A1X7TV06</accession>
<reference evidence="2" key="1">
    <citation type="submission" date="2017-05" db="UniProtKB">
        <authorList>
            <consortium name="EnsemblMetazoa"/>
        </authorList>
    </citation>
    <scope>IDENTIFICATION</scope>
</reference>
<protein>
    <submittedName>
        <fullName evidence="2">Uncharacterized protein</fullName>
    </submittedName>
</protein>
<organism evidence="2">
    <name type="scientific">Amphimedon queenslandica</name>
    <name type="common">Sponge</name>
    <dbReference type="NCBI Taxonomy" id="400682"/>
    <lineage>
        <taxon>Eukaryota</taxon>
        <taxon>Metazoa</taxon>
        <taxon>Porifera</taxon>
        <taxon>Demospongiae</taxon>
        <taxon>Heteroscleromorpha</taxon>
        <taxon>Haplosclerida</taxon>
        <taxon>Niphatidae</taxon>
        <taxon>Amphimedon</taxon>
    </lineage>
</organism>
<proteinExistence type="predicted"/>
<feature type="region of interest" description="Disordered" evidence="1">
    <location>
        <begin position="1"/>
        <end position="20"/>
    </location>
</feature>
<dbReference type="InParanoid" id="A0A1X7TV06"/>
<name>A0A1X7TV06_AMPQE</name>